<dbReference type="WBParaSite" id="MhA1_Contig1219.frz3.gene6">
    <property type="protein sequence ID" value="MhA1_Contig1219.frz3.gene6"/>
    <property type="gene ID" value="MhA1_Contig1219.frz3.gene6"/>
</dbReference>
<reference evidence="2" key="1">
    <citation type="submission" date="2016-11" db="UniProtKB">
        <authorList>
            <consortium name="WormBaseParasite"/>
        </authorList>
    </citation>
    <scope>IDENTIFICATION</scope>
</reference>
<dbReference type="AlphaFoldDB" id="A0A1I8B0Q5"/>
<protein>
    <submittedName>
        <fullName evidence="2">HHH_8 domain-containing protein</fullName>
    </submittedName>
</protein>
<proteinExistence type="predicted"/>
<evidence type="ECO:0000313" key="2">
    <source>
        <dbReference type="WBParaSite" id="MhA1_Contig1219.frz3.gene6"/>
    </source>
</evidence>
<dbReference type="Proteomes" id="UP000095281">
    <property type="component" value="Unplaced"/>
</dbReference>
<organism evidence="1 2">
    <name type="scientific">Meloidogyne hapla</name>
    <name type="common">Root-knot nematode worm</name>
    <dbReference type="NCBI Taxonomy" id="6305"/>
    <lineage>
        <taxon>Eukaryota</taxon>
        <taxon>Metazoa</taxon>
        <taxon>Ecdysozoa</taxon>
        <taxon>Nematoda</taxon>
        <taxon>Chromadorea</taxon>
        <taxon>Rhabditida</taxon>
        <taxon>Tylenchina</taxon>
        <taxon>Tylenchomorpha</taxon>
        <taxon>Tylenchoidea</taxon>
        <taxon>Meloidogynidae</taxon>
        <taxon>Meloidogyninae</taxon>
        <taxon>Meloidogyne</taxon>
    </lineage>
</organism>
<accession>A0A1I8B0Q5</accession>
<keyword evidence="1" id="KW-1185">Reference proteome</keyword>
<evidence type="ECO:0000313" key="1">
    <source>
        <dbReference type="Proteomes" id="UP000095281"/>
    </source>
</evidence>
<sequence length="281" mass="32653">MTKNIEDEEYEKELIEYCAEGDNEENKKEFNTKNIGESTNKGIIIKENTKNDYSEISTKEKSSLSLKGKEKLDEIKNETEIKEKEIISSKNDVENINSTEDSVKNINLSKIFGQSRKDGKGDFEGSLSIISDPKKIFSKAKDIINLSTPIEKIIIYIRENIESQKGKWLLLGEERNDEHIFEIQKFTEYMCNINYLNTGQILQIYNTEDDKINLYNQRNDKNISFETKGNEIGKIEENKDYPFELEMSKFSKGEKVGGNLRYEEIKKIILMLVNNYNNLCE</sequence>
<name>A0A1I8B0Q5_MELHA</name>